<dbReference type="EMBL" id="VSSQ01058549">
    <property type="protein sequence ID" value="MPN12245.1"/>
    <property type="molecule type" value="Genomic_DNA"/>
</dbReference>
<dbReference type="AlphaFoldDB" id="A0A645FCY2"/>
<organism evidence="1">
    <name type="scientific">bioreactor metagenome</name>
    <dbReference type="NCBI Taxonomy" id="1076179"/>
    <lineage>
        <taxon>unclassified sequences</taxon>
        <taxon>metagenomes</taxon>
        <taxon>ecological metagenomes</taxon>
    </lineage>
</organism>
<evidence type="ECO:0000313" key="1">
    <source>
        <dbReference type="EMBL" id="MPN12245.1"/>
    </source>
</evidence>
<proteinExistence type="predicted"/>
<sequence>MNNILSKLDRSIACYLQANDLPAHPAKSTGEKSLPCVVVYSSKAVPVKDAPFAGCYDVVCLVGVKTEVLDGLEEQSDSFADTLADLLVPGGNNHQDGTQVAAAIEAEARLNDIAITIEDVTLDAIEAEPAENHWRDSVMLAVRCYPSNIE</sequence>
<gene>
    <name evidence="1" type="ORF">SDC9_159559</name>
</gene>
<comment type="caution">
    <text evidence="1">The sequence shown here is derived from an EMBL/GenBank/DDBJ whole genome shotgun (WGS) entry which is preliminary data.</text>
</comment>
<reference evidence="1" key="1">
    <citation type="submission" date="2019-08" db="EMBL/GenBank/DDBJ databases">
        <authorList>
            <person name="Kucharzyk K."/>
            <person name="Murdoch R.W."/>
            <person name="Higgins S."/>
            <person name="Loffler F."/>
        </authorList>
    </citation>
    <scope>NUCLEOTIDE SEQUENCE</scope>
</reference>
<name>A0A645FCY2_9ZZZZ</name>
<protein>
    <submittedName>
        <fullName evidence="1">Uncharacterized protein</fullName>
    </submittedName>
</protein>
<accession>A0A645FCY2</accession>